<reference evidence="1" key="2">
    <citation type="submission" date="2025-08" db="UniProtKB">
        <authorList>
            <consortium name="Ensembl"/>
        </authorList>
    </citation>
    <scope>IDENTIFICATION</scope>
</reference>
<dbReference type="Ensembl" id="ENSLCAT00010004402.1">
    <property type="protein sequence ID" value="ENSLCAP00010004293.1"/>
    <property type="gene ID" value="ENSLCAG00010002189.1"/>
</dbReference>
<dbReference type="InParanoid" id="A0A4W6BSZ3"/>
<dbReference type="AlphaFoldDB" id="A0A4W6BSZ3"/>
<reference evidence="1" key="3">
    <citation type="submission" date="2025-09" db="UniProtKB">
        <authorList>
            <consortium name="Ensembl"/>
        </authorList>
    </citation>
    <scope>IDENTIFICATION</scope>
</reference>
<organism evidence="1 2">
    <name type="scientific">Lates calcarifer</name>
    <name type="common">Barramundi</name>
    <name type="synonym">Holocentrus calcarifer</name>
    <dbReference type="NCBI Taxonomy" id="8187"/>
    <lineage>
        <taxon>Eukaryota</taxon>
        <taxon>Metazoa</taxon>
        <taxon>Chordata</taxon>
        <taxon>Craniata</taxon>
        <taxon>Vertebrata</taxon>
        <taxon>Euteleostomi</taxon>
        <taxon>Actinopterygii</taxon>
        <taxon>Neopterygii</taxon>
        <taxon>Teleostei</taxon>
        <taxon>Neoteleostei</taxon>
        <taxon>Acanthomorphata</taxon>
        <taxon>Carangaria</taxon>
        <taxon>Carangaria incertae sedis</taxon>
        <taxon>Centropomidae</taxon>
        <taxon>Lates</taxon>
    </lineage>
</organism>
<protein>
    <submittedName>
        <fullName evidence="1">Uncharacterized protein</fullName>
    </submittedName>
</protein>
<keyword evidence="2" id="KW-1185">Reference proteome</keyword>
<accession>A0A4W6BSZ3</accession>
<evidence type="ECO:0000313" key="1">
    <source>
        <dbReference type="Ensembl" id="ENSLCAP00010004293.1"/>
    </source>
</evidence>
<evidence type="ECO:0000313" key="2">
    <source>
        <dbReference type="Proteomes" id="UP000314980"/>
    </source>
</evidence>
<sequence>APNNSWGQAKGRAFYQIPNDPERPQKWITAIKRARCEQKKTGRWEPTGNEFHLCSMIHNYKTPHKYIF</sequence>
<name>A0A4W6BSZ3_LATCA</name>
<dbReference type="Proteomes" id="UP000314980">
    <property type="component" value="Unassembled WGS sequence"/>
</dbReference>
<dbReference type="GeneTree" id="ENSGT00940000174627"/>
<reference evidence="2" key="1">
    <citation type="submission" date="2015-09" db="EMBL/GenBank/DDBJ databases">
        <authorList>
            <person name="Sai Rama Sridatta P."/>
        </authorList>
    </citation>
    <scope>NUCLEOTIDE SEQUENCE [LARGE SCALE GENOMIC DNA]</scope>
</reference>
<proteinExistence type="predicted"/>